<keyword evidence="6" id="KW-1185">Reference proteome</keyword>
<dbReference type="InterPro" id="IPR012854">
    <property type="entry name" value="Cu_amine_oxidase-like_N"/>
</dbReference>
<feature type="domain" description="Copper amine oxidase-like N-terminal" evidence="4">
    <location>
        <begin position="42"/>
        <end position="90"/>
    </location>
</feature>
<proteinExistence type="predicted"/>
<evidence type="ECO:0000256" key="1">
    <source>
        <dbReference type="SAM" id="Coils"/>
    </source>
</evidence>
<reference evidence="5 6" key="1">
    <citation type="submission" date="2016-09" db="EMBL/GenBank/DDBJ databases">
        <title>Genomic analysis reveals versatility of anaerobic energy metabolism of Geosporobacter ferrireducens IRF9 of phylum Firmicutes.</title>
        <authorList>
            <person name="Kim S.-J."/>
        </authorList>
    </citation>
    <scope>NUCLEOTIDE SEQUENCE [LARGE SCALE GENOMIC DNA]</scope>
    <source>
        <strain evidence="5 6">IRF9</strain>
    </source>
</reference>
<dbReference type="STRING" id="1424294.Gferi_11495"/>
<gene>
    <name evidence="5" type="ORF">Gferi_11495</name>
</gene>
<dbReference type="InterPro" id="IPR036582">
    <property type="entry name" value="Mao_N_sf"/>
</dbReference>
<dbReference type="OrthoDB" id="2353630at2"/>
<protein>
    <recommendedName>
        <fullName evidence="4">Copper amine oxidase-like N-terminal domain-containing protein</fullName>
    </recommendedName>
</protein>
<feature type="coiled-coil region" evidence="1">
    <location>
        <begin position="105"/>
        <end position="132"/>
    </location>
</feature>
<dbReference type="Pfam" id="PF07833">
    <property type="entry name" value="Cu_amine_oxidN1"/>
    <property type="match status" value="1"/>
</dbReference>
<dbReference type="EMBL" id="CP017269">
    <property type="protein sequence ID" value="AOT70161.1"/>
    <property type="molecule type" value="Genomic_DNA"/>
</dbReference>
<accession>A0A1D8GGX3</accession>
<dbReference type="SUPFAM" id="SSF55383">
    <property type="entry name" value="Copper amine oxidase, domain N"/>
    <property type="match status" value="1"/>
</dbReference>
<dbReference type="KEGG" id="gfe:Gferi_11495"/>
<dbReference type="Proteomes" id="UP000095743">
    <property type="component" value="Chromosome"/>
</dbReference>
<sequence length="804" mass="93566">MQRKFTAVLLVLMLLFTAFPAVGFSQGYSRNVTATFDNLQLYVDGQLIHMSREPFLINGDIYVPLADFSRALSLQYTYSDKDKKATLTTGGASQQTQKESFAAQLVQRDYQIAALNQELKALEQQKGEASGKTSSDVSIRSDSEMQSYLQDRFDTLNNIPMTISFYHYRSDRYRLHITFPYSDRGDFDTISQRTVNRYLEDILHTIRELYNRHADIDGYIRHDRSNPESTYIEFETNEGELESYFNRSSSSSSQSVEARKLKEALESNIGTYNDVRFYYDVYIDNNRIDVTVSFYNDDYYDWSSAKRRDFLRNIQEEIEDLQGKKTVYGRIVDANTDMEALLFTFEDGEISSSNPKSAAKPEVPREKNEKTPVSTAVTRNLTLWFYDISVVVDQKPVYLSENPFLYEGEVYISAADFADDLYMGYHYDVDEKKIDISTNGALRLDSDNALLGRIFIKNQEINRLTEQVEDLRQTVLKMAASPYTDAQIFSVSRMEAFLRDNYEDFEDFDTAIRFSRISDNEYRLRITYDLNDFDDFDVLSNSMIRNWVDDMYAAVRDLFDRYAKITGSIRSTPSNSVDTTYITFKTEDGQLSFDFEEHGGKGKDKVDVKELADELNNRLRRFNNINFYYEVSAVRKNANLNIYFNDDRFYDWSEYRKMDYLISLQDKIDTYYGPININGKIIDSSTNKEALRFSFEDGIIRSATLLEELENSLNKYNQRFSYGDETLRFTYYITEKDATHYRVKMEGNFSKSDSKWKYIEESGMSSFESYVMNALDTIADVFPVNLTAEIYDQNGQHVMSISRP</sequence>
<feature type="coiled-coil region" evidence="1">
    <location>
        <begin position="454"/>
        <end position="481"/>
    </location>
</feature>
<keyword evidence="3" id="KW-0732">Signal</keyword>
<dbReference type="AlphaFoldDB" id="A0A1D8GGX3"/>
<evidence type="ECO:0000256" key="2">
    <source>
        <dbReference type="SAM" id="MobiDB-lite"/>
    </source>
</evidence>
<feature type="region of interest" description="Disordered" evidence="2">
    <location>
        <begin position="350"/>
        <end position="371"/>
    </location>
</feature>
<evidence type="ECO:0000313" key="5">
    <source>
        <dbReference type="EMBL" id="AOT70161.1"/>
    </source>
</evidence>
<name>A0A1D8GGX3_9FIRM</name>
<evidence type="ECO:0000259" key="4">
    <source>
        <dbReference type="Pfam" id="PF07833"/>
    </source>
</evidence>
<keyword evidence="1" id="KW-0175">Coiled coil</keyword>
<evidence type="ECO:0000256" key="3">
    <source>
        <dbReference type="SAM" id="SignalP"/>
    </source>
</evidence>
<dbReference type="RefSeq" id="WP_069976592.1">
    <property type="nucleotide sequence ID" value="NZ_CP017269.1"/>
</dbReference>
<evidence type="ECO:0000313" key="6">
    <source>
        <dbReference type="Proteomes" id="UP000095743"/>
    </source>
</evidence>
<feature type="signal peptide" evidence="3">
    <location>
        <begin position="1"/>
        <end position="23"/>
    </location>
</feature>
<feature type="chain" id="PRO_5038543363" description="Copper amine oxidase-like N-terminal domain-containing protein" evidence="3">
    <location>
        <begin position="24"/>
        <end position="804"/>
    </location>
</feature>
<organism evidence="5 6">
    <name type="scientific">Geosporobacter ferrireducens</name>
    <dbReference type="NCBI Taxonomy" id="1424294"/>
    <lineage>
        <taxon>Bacteria</taxon>
        <taxon>Bacillati</taxon>
        <taxon>Bacillota</taxon>
        <taxon>Clostridia</taxon>
        <taxon>Peptostreptococcales</taxon>
        <taxon>Thermotaleaceae</taxon>
        <taxon>Geosporobacter</taxon>
    </lineage>
</organism>